<feature type="compositionally biased region" description="Basic residues" evidence="9">
    <location>
        <begin position="770"/>
        <end position="779"/>
    </location>
</feature>
<evidence type="ECO:0000256" key="9">
    <source>
        <dbReference type="SAM" id="MobiDB-lite"/>
    </source>
</evidence>
<evidence type="ECO:0000256" key="3">
    <source>
        <dbReference type="ARBA" id="ARBA00022490"/>
    </source>
</evidence>
<keyword evidence="4 8" id="KW-0540">Nuclease</keyword>
<dbReference type="GO" id="GO:0005829">
    <property type="term" value="C:cytosol"/>
    <property type="evidence" value="ECO:0007669"/>
    <property type="project" value="TreeGrafter"/>
</dbReference>
<dbReference type="Pfam" id="PF08206">
    <property type="entry name" value="OB_RNB"/>
    <property type="match status" value="1"/>
</dbReference>
<dbReference type="GO" id="GO:0006402">
    <property type="term" value="P:mRNA catabolic process"/>
    <property type="evidence" value="ECO:0007669"/>
    <property type="project" value="TreeGrafter"/>
</dbReference>
<evidence type="ECO:0000256" key="6">
    <source>
        <dbReference type="ARBA" id="ARBA00022839"/>
    </source>
</evidence>
<comment type="similarity">
    <text evidence="8">Belongs to the RNR ribonuclease family. RNase R subfamily.</text>
</comment>
<dbReference type="NCBIfam" id="TIGR02063">
    <property type="entry name" value="RNase_R"/>
    <property type="match status" value="1"/>
</dbReference>
<reference evidence="11" key="2">
    <citation type="submission" date="2021-04" db="EMBL/GenBank/DDBJ databases">
        <authorList>
            <person name="Gilroy R."/>
        </authorList>
    </citation>
    <scope>NUCLEOTIDE SEQUENCE</scope>
    <source>
        <strain evidence="11">ChiBcolR9-63</strain>
    </source>
</reference>
<dbReference type="Pfam" id="PF00575">
    <property type="entry name" value="S1"/>
    <property type="match status" value="1"/>
</dbReference>
<keyword evidence="6 8" id="KW-0269">Exonuclease</keyword>
<dbReference type="SUPFAM" id="SSF50249">
    <property type="entry name" value="Nucleic acid-binding proteins"/>
    <property type="match status" value="4"/>
</dbReference>
<evidence type="ECO:0000256" key="1">
    <source>
        <dbReference type="ARBA" id="ARBA00001849"/>
    </source>
</evidence>
<keyword evidence="7 8" id="KW-0694">RNA-binding</keyword>
<dbReference type="PROSITE" id="PS50126">
    <property type="entry name" value="S1"/>
    <property type="match status" value="1"/>
</dbReference>
<dbReference type="NCBIfam" id="TIGR00358">
    <property type="entry name" value="3_prime_RNase"/>
    <property type="match status" value="1"/>
</dbReference>
<keyword evidence="5 8" id="KW-0378">Hydrolase</keyword>
<dbReference type="AlphaFoldDB" id="A0A9D2FWX7"/>
<dbReference type="GO" id="GO:0003723">
    <property type="term" value="F:RNA binding"/>
    <property type="evidence" value="ECO:0007669"/>
    <property type="project" value="UniProtKB-UniRule"/>
</dbReference>
<dbReference type="InterPro" id="IPR022966">
    <property type="entry name" value="RNase_II/R_CS"/>
</dbReference>
<dbReference type="CDD" id="cd04471">
    <property type="entry name" value="S1_RNase_R"/>
    <property type="match status" value="1"/>
</dbReference>
<dbReference type="Proteomes" id="UP000824058">
    <property type="component" value="Unassembled WGS sequence"/>
</dbReference>
<feature type="domain" description="S1 motif" evidence="10">
    <location>
        <begin position="628"/>
        <end position="707"/>
    </location>
</feature>
<evidence type="ECO:0000256" key="8">
    <source>
        <dbReference type="HAMAP-Rule" id="MF_01895"/>
    </source>
</evidence>
<name>A0A9D2FWX7_9STRE</name>
<protein>
    <recommendedName>
        <fullName evidence="8">Ribonuclease R</fullName>
        <shortName evidence="8">RNase R</shortName>
        <ecNumber evidence="8">3.1.13.1</ecNumber>
    </recommendedName>
</protein>
<evidence type="ECO:0000256" key="4">
    <source>
        <dbReference type="ARBA" id="ARBA00022722"/>
    </source>
</evidence>
<proteinExistence type="inferred from homology"/>
<organism evidence="11 12">
    <name type="scientific">Candidatus Streptococcus faecavium</name>
    <dbReference type="NCBI Taxonomy" id="2838763"/>
    <lineage>
        <taxon>Bacteria</taxon>
        <taxon>Bacillati</taxon>
        <taxon>Bacillota</taxon>
        <taxon>Bacilli</taxon>
        <taxon>Lactobacillales</taxon>
        <taxon>Streptococcaceae</taxon>
        <taxon>Streptococcus</taxon>
    </lineage>
</organism>
<dbReference type="InterPro" id="IPR003029">
    <property type="entry name" value="S1_domain"/>
</dbReference>
<dbReference type="InterPro" id="IPR013223">
    <property type="entry name" value="RNase_B_OB_dom"/>
</dbReference>
<dbReference type="EC" id="3.1.13.1" evidence="8"/>
<dbReference type="InterPro" id="IPR050180">
    <property type="entry name" value="RNR_Ribonuclease"/>
</dbReference>
<dbReference type="InterPro" id="IPR012340">
    <property type="entry name" value="NA-bd_OB-fold"/>
</dbReference>
<dbReference type="HAMAP" id="MF_01895">
    <property type="entry name" value="RNase_R"/>
    <property type="match status" value="1"/>
</dbReference>
<feature type="compositionally biased region" description="Basic residues" evidence="9">
    <location>
        <begin position="740"/>
        <end position="762"/>
    </location>
</feature>
<dbReference type="Gene3D" id="2.40.50.140">
    <property type="entry name" value="Nucleic acid-binding proteins"/>
    <property type="match status" value="2"/>
</dbReference>
<evidence type="ECO:0000256" key="7">
    <source>
        <dbReference type="ARBA" id="ARBA00022884"/>
    </source>
</evidence>
<dbReference type="Pfam" id="PF17876">
    <property type="entry name" value="CSD2"/>
    <property type="match status" value="1"/>
</dbReference>
<dbReference type="InterPro" id="IPR040476">
    <property type="entry name" value="CSD2"/>
</dbReference>
<dbReference type="Pfam" id="PF00773">
    <property type="entry name" value="RNB"/>
    <property type="match status" value="1"/>
</dbReference>
<feature type="region of interest" description="Disordered" evidence="9">
    <location>
        <begin position="718"/>
        <end position="779"/>
    </location>
</feature>
<evidence type="ECO:0000259" key="10">
    <source>
        <dbReference type="PROSITE" id="PS50126"/>
    </source>
</evidence>
<feature type="compositionally biased region" description="Basic residues" evidence="9">
    <location>
        <begin position="718"/>
        <end position="732"/>
    </location>
</feature>
<evidence type="ECO:0000256" key="5">
    <source>
        <dbReference type="ARBA" id="ARBA00022801"/>
    </source>
</evidence>
<reference evidence="11" key="1">
    <citation type="journal article" date="2021" name="PeerJ">
        <title>Extensive microbial diversity within the chicken gut microbiome revealed by metagenomics and culture.</title>
        <authorList>
            <person name="Gilroy R."/>
            <person name="Ravi A."/>
            <person name="Getino M."/>
            <person name="Pursley I."/>
            <person name="Horton D.L."/>
            <person name="Alikhan N.F."/>
            <person name="Baker D."/>
            <person name="Gharbi K."/>
            <person name="Hall N."/>
            <person name="Watson M."/>
            <person name="Adriaenssens E.M."/>
            <person name="Foster-Nyarko E."/>
            <person name="Jarju S."/>
            <person name="Secka A."/>
            <person name="Antonio M."/>
            <person name="Oren A."/>
            <person name="Chaudhuri R.R."/>
            <person name="La Ragione R."/>
            <person name="Hildebrand F."/>
            <person name="Pallen M.J."/>
        </authorList>
    </citation>
    <scope>NUCLEOTIDE SEQUENCE</scope>
    <source>
        <strain evidence="11">ChiBcolR9-63</strain>
    </source>
</reference>
<dbReference type="PROSITE" id="PS01175">
    <property type="entry name" value="RIBONUCLEASE_II"/>
    <property type="match status" value="1"/>
</dbReference>
<dbReference type="EMBL" id="DXBD01000048">
    <property type="protein sequence ID" value="HIZ68172.1"/>
    <property type="molecule type" value="Genomic_DNA"/>
</dbReference>
<dbReference type="InterPro" id="IPR001900">
    <property type="entry name" value="RNase_II/R"/>
</dbReference>
<comment type="catalytic activity">
    <reaction evidence="1 8">
        <text>Exonucleolytic cleavage in the 3'- to 5'-direction to yield nucleoside 5'-phosphates.</text>
        <dbReference type="EC" id="3.1.13.1"/>
    </reaction>
</comment>
<sequence length="779" mass="88443">MNDKIITYLETREKVTVNELAEALEMTGAKKFPKLIKEISTLESQGKLRFNDAGMLSLRKKQEKKKEVTVTGIFRANKAGFGFLIVDENEDDMFIGRNDVGYAIDGDTVEAVIKKPANRLKGTAAEAKIVGIVERSLKTVVGKFILDDEKPKYAGYIKSKNQKIQQKIYIKKEPVVLDGTEIIKVDIDKYPTRGHDYFVGQVRDIVGHQGDVGIDVLEVLESMDIVSDFPDDVLAEANAVPNVPTNKDLIGRVDLRQEVTFTIDGADAKDLDDAVHIKLLDNGHFELGVHIADVSYYVTEGSALNREAVARGTSVYVTDRVVPMLPERLSNGICSLNPNVDRLTQSCLMEIDRKGRVVNHQICQSVINTTFRMTYSDVNAILAGDDELAEKYQPIVESIHHMADLHAILEKMRVRRGALNFDTNEAKIIINDKGMPVDIVLRQRGVAERMIESFMLAANETVAEHFSKRKLPFIYRIHEEPKAEKLQKFLDYASIFGIHIHGTANKITQQALQEFMAKVENKPGADVLNMMLLRSMQQARYSEHNHGHYGLAAEYYTHFTSPIRRYPDLLVHRMIREYTQVTDEKIEHFRQVIPELATSSSTLERRAIDAERVVEAMKKAEYMEEYVGEEFEGVVSSVVKFGLFIELPNTIEGLIHITTLPEFYNYNERTMTLQGEKSGKVFRVGQPIKIKLVRADKETGDIDFEYLPSEYDVIEKVKKSRKDRSNKDKRRPKSDQAKDHKSKKRKGSKPAKKASKKSGKKPFYKEVAKKKNVKRNKSL</sequence>
<evidence type="ECO:0000313" key="11">
    <source>
        <dbReference type="EMBL" id="HIZ68172.1"/>
    </source>
</evidence>
<dbReference type="InterPro" id="IPR004476">
    <property type="entry name" value="RNase_II/RNase_R"/>
</dbReference>
<dbReference type="PANTHER" id="PTHR23355">
    <property type="entry name" value="RIBONUCLEASE"/>
    <property type="match status" value="1"/>
</dbReference>
<gene>
    <name evidence="8 11" type="primary">rnr</name>
    <name evidence="11" type="ORF">H9965_06970</name>
</gene>
<dbReference type="GO" id="GO:0008859">
    <property type="term" value="F:exoribonuclease II activity"/>
    <property type="evidence" value="ECO:0007669"/>
    <property type="project" value="UniProtKB-UniRule"/>
</dbReference>
<dbReference type="InterPro" id="IPR011805">
    <property type="entry name" value="RNase_R"/>
</dbReference>
<keyword evidence="3 8" id="KW-0963">Cytoplasm</keyword>
<dbReference type="SMART" id="SM00316">
    <property type="entry name" value="S1"/>
    <property type="match status" value="1"/>
</dbReference>
<evidence type="ECO:0000256" key="2">
    <source>
        <dbReference type="ARBA" id="ARBA00004496"/>
    </source>
</evidence>
<dbReference type="PANTHER" id="PTHR23355:SF9">
    <property type="entry name" value="DIS3-LIKE EXONUCLEASE 2"/>
    <property type="match status" value="1"/>
</dbReference>
<comment type="caution">
    <text evidence="11">The sequence shown here is derived from an EMBL/GenBank/DDBJ whole genome shotgun (WGS) entry which is preliminary data.</text>
</comment>
<comment type="subcellular location">
    <subcellularLocation>
        <location evidence="2 8">Cytoplasm</location>
    </subcellularLocation>
</comment>
<dbReference type="SMART" id="SM00955">
    <property type="entry name" value="RNB"/>
    <property type="match status" value="1"/>
</dbReference>
<evidence type="ECO:0000313" key="12">
    <source>
        <dbReference type="Proteomes" id="UP000824058"/>
    </source>
</evidence>
<accession>A0A9D2FWX7</accession>
<comment type="function">
    <text evidence="8">3'-5' exoribonuclease that releases 5'-nucleoside monophosphates and is involved in maturation of structured RNAs.</text>
</comment>